<keyword evidence="4" id="KW-1168">Fusion of virus membrane with host membrane</keyword>
<evidence type="ECO:0000256" key="1">
    <source>
        <dbReference type="ARBA" id="ARBA00004244"/>
    </source>
</evidence>
<accession>A0A7S6HEJ2</accession>
<evidence type="ECO:0000256" key="2">
    <source>
        <dbReference type="ARBA" id="ARBA00004381"/>
    </source>
</evidence>
<feature type="region of interest" description="Disordered" evidence="18">
    <location>
        <begin position="27"/>
        <end position="139"/>
    </location>
</feature>
<evidence type="ECO:0000259" key="21">
    <source>
        <dbReference type="Pfam" id="PF20682"/>
    </source>
</evidence>
<organism evidence="23">
    <name type="scientific">Kasokero virus</name>
    <dbReference type="NCBI Taxonomy" id="1712570"/>
    <lineage>
        <taxon>Viruses</taxon>
        <taxon>Riboviria</taxon>
        <taxon>Orthornavirae</taxon>
        <taxon>Negarnaviricota</taxon>
        <taxon>Polyploviricotina</taxon>
        <taxon>Bunyaviricetes</taxon>
        <taxon>Hareavirales</taxon>
        <taxon>Nairoviridae</taxon>
        <taxon>Orthonairovirus</taxon>
        <taxon>Orthonairovirus kasokeroense</taxon>
    </lineage>
</organism>
<comment type="subcellular location">
    <subcellularLocation>
        <location evidence="1">Host Golgi apparatus membrane</location>
        <topology evidence="1">Single-pass type I membrane protein</topology>
    </subcellularLocation>
    <subcellularLocation>
        <location evidence="3">Host endoplasmic reticulum membrane</location>
        <topology evidence="3">Single-pass type I membrane protein</topology>
    </subcellularLocation>
    <subcellularLocation>
        <location evidence="2">Virion membrane</location>
        <topology evidence="2">Single-pass membrane protein</topology>
    </subcellularLocation>
</comment>
<feature type="domain" description="Glycoprotein Gc C-terminal bunyavirales" evidence="21">
    <location>
        <begin position="1180"/>
        <end position="1378"/>
    </location>
</feature>
<evidence type="ECO:0000259" key="20">
    <source>
        <dbReference type="Pfam" id="PF01561"/>
    </source>
</evidence>
<evidence type="ECO:0000256" key="6">
    <source>
        <dbReference type="ARBA" id="ARBA00022581"/>
    </source>
</evidence>
<keyword evidence="11" id="KW-1043">Host membrane</keyword>
<dbReference type="InterPro" id="IPR048791">
    <property type="entry name" value="Gc_C_bunya"/>
</dbReference>
<feature type="compositionally biased region" description="Low complexity" evidence="18">
    <location>
        <begin position="99"/>
        <end position="130"/>
    </location>
</feature>
<evidence type="ECO:0000256" key="9">
    <source>
        <dbReference type="ARBA" id="ARBA00022812"/>
    </source>
</evidence>
<keyword evidence="8" id="KW-1161">Viral attachment to host cell</keyword>
<dbReference type="Gene3D" id="1.10.8.1320">
    <property type="match status" value="1"/>
</dbReference>
<keyword evidence="10" id="KW-0946">Virion</keyword>
<dbReference type="GO" id="GO:0039654">
    <property type="term" value="P:fusion of virus membrane with host endosome membrane"/>
    <property type="evidence" value="ECO:0007669"/>
    <property type="project" value="UniProtKB-KW"/>
</dbReference>
<dbReference type="InterPro" id="IPR002532">
    <property type="entry name" value="Hanta_Gc_N"/>
</dbReference>
<feature type="compositionally biased region" description="Polar residues" evidence="18">
    <location>
        <begin position="27"/>
        <end position="55"/>
    </location>
</feature>
<name>A0A7S6HEJ2_9VIRU</name>
<keyword evidence="14" id="KW-0325">Glycoprotein</keyword>
<feature type="transmembrane region" description="Helical" evidence="19">
    <location>
        <begin position="1368"/>
        <end position="1395"/>
    </location>
</feature>
<evidence type="ECO:0000256" key="7">
    <source>
        <dbReference type="ARBA" id="ARBA00022595"/>
    </source>
</evidence>
<dbReference type="GO" id="GO:0019062">
    <property type="term" value="P:virion attachment to host cell"/>
    <property type="evidence" value="ECO:0007669"/>
    <property type="project" value="UniProtKB-KW"/>
</dbReference>
<evidence type="ECO:0000256" key="4">
    <source>
        <dbReference type="ARBA" id="ARBA00022506"/>
    </source>
</evidence>
<protein>
    <recommendedName>
        <fullName evidence="17">M polyprotein</fullName>
    </recommendedName>
</protein>
<evidence type="ECO:0000256" key="12">
    <source>
        <dbReference type="ARBA" id="ARBA00023136"/>
    </source>
</evidence>
<feature type="domain" description="Hantavirus glycoprotein Gc N-terminal" evidence="20">
    <location>
        <begin position="852"/>
        <end position="1176"/>
    </location>
</feature>
<feature type="transmembrane region" description="Helical" evidence="19">
    <location>
        <begin position="612"/>
        <end position="635"/>
    </location>
</feature>
<evidence type="ECO:0000256" key="13">
    <source>
        <dbReference type="ARBA" id="ARBA00023157"/>
    </source>
</evidence>
<proteinExistence type="predicted"/>
<keyword evidence="13" id="KW-1015">Disulfide bond</keyword>
<evidence type="ECO:0000256" key="14">
    <source>
        <dbReference type="ARBA" id="ARBA00023180"/>
    </source>
</evidence>
<evidence type="ECO:0000313" key="23">
    <source>
        <dbReference type="EMBL" id="QNS29859.1"/>
    </source>
</evidence>
<keyword evidence="19" id="KW-0812">Transmembrane</keyword>
<dbReference type="GO" id="GO:0055036">
    <property type="term" value="C:virion membrane"/>
    <property type="evidence" value="ECO:0007669"/>
    <property type="project" value="UniProtKB-SubCell"/>
</dbReference>
<keyword evidence="9" id="KW-1040">Host Golgi apparatus</keyword>
<evidence type="ECO:0000256" key="17">
    <source>
        <dbReference type="ARBA" id="ARBA00031199"/>
    </source>
</evidence>
<keyword evidence="19" id="KW-1133">Transmembrane helix</keyword>
<evidence type="ECO:0000256" key="16">
    <source>
        <dbReference type="ARBA" id="ARBA00023296"/>
    </source>
</evidence>
<dbReference type="GO" id="GO:0044167">
    <property type="term" value="C:host cell endoplasmic reticulum membrane"/>
    <property type="evidence" value="ECO:0007669"/>
    <property type="project" value="UniProtKB-SubCell"/>
</dbReference>
<keyword evidence="7" id="KW-1162">Viral penetration into host cytoplasm</keyword>
<dbReference type="EMBL" id="MT309092">
    <property type="protein sequence ID" value="QNS29860.1"/>
    <property type="molecule type" value="Viral_cRNA"/>
</dbReference>
<evidence type="ECO:0000256" key="18">
    <source>
        <dbReference type="SAM" id="MobiDB-lite"/>
    </source>
</evidence>
<keyword evidence="16" id="KW-1160">Virus entry into host cell</keyword>
<evidence type="ECO:0000256" key="10">
    <source>
        <dbReference type="ARBA" id="ARBA00022844"/>
    </source>
</evidence>
<evidence type="ECO:0000256" key="19">
    <source>
        <dbReference type="SAM" id="Phobius"/>
    </source>
</evidence>
<feature type="compositionally biased region" description="Polar residues" evidence="18">
    <location>
        <begin position="73"/>
        <end position="94"/>
    </location>
</feature>
<dbReference type="Pfam" id="PF20682">
    <property type="entry name" value="Hanta_Gc_C"/>
    <property type="match status" value="1"/>
</dbReference>
<reference evidence="23" key="1">
    <citation type="submission" date="2020-04" db="EMBL/GenBank/DDBJ databases">
        <title>First Detection of the Human-Pathogenic Kasokero Virus from Field-Collected Ticks Manuscript Number.</title>
        <authorList>
            <person name="Schuh A.J."/>
            <person name="Amman B.R."/>
            <person name="Patel K."/>
            <person name="Sealy T.K."/>
            <person name="Swanepoel R."/>
            <person name="Towner J.S."/>
        </authorList>
    </citation>
    <scope>NUCLEOTIDE SEQUENCE</scope>
    <source>
        <strain evidence="23">UGA-Tick-20130508</strain>
        <strain evidence="24">UGA-Tick-20130533</strain>
    </source>
</reference>
<dbReference type="Pfam" id="PF20726">
    <property type="entry name" value="Nairovirus_Gn"/>
    <property type="match status" value="1"/>
</dbReference>
<dbReference type="Pfam" id="PF01561">
    <property type="entry name" value="Hanta_Gc_N"/>
    <property type="match status" value="1"/>
</dbReference>
<keyword evidence="15" id="KW-1038">Host endoplasmic reticulum</keyword>
<feature type="domain" description="Structural glycoprotein Gn nairovirus" evidence="22">
    <location>
        <begin position="444"/>
        <end position="762"/>
    </location>
</feature>
<dbReference type="EMBL" id="MT309091">
    <property type="protein sequence ID" value="QNS29859.1"/>
    <property type="molecule type" value="Viral_cRNA"/>
</dbReference>
<evidence type="ECO:0000256" key="5">
    <source>
        <dbReference type="ARBA" id="ARBA00022510"/>
    </source>
</evidence>
<evidence type="ECO:0000256" key="3">
    <source>
        <dbReference type="ARBA" id="ARBA00004482"/>
    </source>
</evidence>
<evidence type="ECO:0000313" key="24">
    <source>
        <dbReference type="EMBL" id="QNS29860.1"/>
    </source>
</evidence>
<evidence type="ECO:0000256" key="11">
    <source>
        <dbReference type="ARBA" id="ARBA00022870"/>
    </source>
</evidence>
<dbReference type="InterPro" id="IPR048801">
    <property type="entry name" value="Gn_nairovirus"/>
</dbReference>
<keyword evidence="6" id="KW-0945">Host-virus interaction</keyword>
<evidence type="ECO:0000256" key="15">
    <source>
        <dbReference type="ARBA" id="ARBA00023184"/>
    </source>
</evidence>
<keyword evidence="12 19" id="KW-0472">Membrane</keyword>
<dbReference type="GO" id="GO:0046718">
    <property type="term" value="P:symbiont entry into host cell"/>
    <property type="evidence" value="ECO:0007669"/>
    <property type="project" value="UniProtKB-KW"/>
</dbReference>
<keyword evidence="5" id="KW-1170">Fusion of virus membrane with host endosomal membrane</keyword>
<sequence length="1437" mass="159801">MLLSDGVRKFAVAIVLCTVLCTVATDSGGNVTEVSPTQGKANSTGSAEGSSTTPSLGPKEGANSSEPVRRNSSESTTVSDSQMGGNKTGVSTKQPTPPAEVETATPPAALQMTNGSDSGKTTTSGPTTAPTRKKGGRLGIRGGSAAVRAVSRVLARVRSGERNLVISREAGGDLQQAREALEEAVMNMEIDNLALEQMDEETTYRSVQRERLALPQGQKFAYEEEHEGEVMLVGKLSRYTRFERVDVDNLDSLAKFSNHSSVSTLTLCTHFGHYYNATTKGTTTSVHTQCDFNTQCKGVEEHVQIEKVANYDNIKILNILELPVIIIAYFTRHFGFTYSNLVMHEQIENCLFFHPLNPVACMKNSWSSRSYPVVHFVIERKFLKSDSSITLCGLKKGNPTGMKGTWFAEKHRLTIDLGDPEVAGRRRLLGLEKRKRPLKRQDIRCHSGSHLVKVKKYAATNEYKSFPDAKVGFCNDSMITNLPIGHEFGCYRVGSVSTHIQCKPYHNAYDGEKDCNVTSTEDCEQDMLCAEVKLNGQGIVTARTQLGEVQLKHCLEKCHFSFKKVNDLEVYFTCPDGKQHRLHSNAIDANCPFQKHLGKYALYACRATHRPIMLYTVIAWLTVGVMALSITLQVLSLLIRTYCYLVICVKAKLDRGKGKCPSCNDMVNSSEEWQRHQNCKRGKCPYCGTKGSEIDLRKHANVCLQKETVLEHDANVLNIRRTPRLALRLGCLVNSLQGKPTRLTWFVVLLCLFCLLIRPVSSFRTNLQKEGAWEEGIEEVEYCKQDCWFENDICMCEKETGKISRRILSVEPSKEPHRHIAPGTKKILRSIDVEAPWGTLHIPETFSPAGSAKHISLSWESSKLVGNRVVLSGKSTAILKLNPRTSTSWEMSSPDANEKKVLTLSILDYTQIYSSRFEYITGDRKVSTWSEGSCTGPCPKNCGCDDPSCHTREWLNSRNWRCNPTWCWGIGTGCSCCSAQVVDLYESWLVSIWQIEHIRTPVVACLEFDHENRVCEVVEAGIEIQLGPVTVAFSDPFGEQKLLPKRIAVYHKRDSDHEHVDLLHNHGIGGAEQYCKLQSCTHGTAGDYQILNPDALVFDDITSINYFKKIDAANKVWMSWEGVNLGYYCNPGDWTTCTAENVVVRNSEAFQNRNNLERNYSVSHFFHSSRIYGAGKTLSMDLKGRPVQSGGNINVYITVNNLELNSKKVNLQGIKVALKTCNGCFGCNLGAECQVSLAISEPEEFHLHLRSRTPGVTVPDTSFLVISGEEKVFRIRVFSIQKTGNFCVEILESKHCPDCKEEDLVSCVGLELEDPKPVLLEHRSVLFSKSNQTCEGGVISCWAGSAGNLFKGIGSFLSSHFGSIFKGLLMAVLPVLLIAGGIFFSPQIISFLRLFKRGRSVVGYRKKGYRPLTEEKDLDLTAEEKAFLSGIIGKKKE</sequence>
<evidence type="ECO:0000259" key="22">
    <source>
        <dbReference type="Pfam" id="PF20726"/>
    </source>
</evidence>
<feature type="transmembrane region" description="Helical" evidence="19">
    <location>
        <begin position="743"/>
        <end position="760"/>
    </location>
</feature>
<evidence type="ECO:0000256" key="8">
    <source>
        <dbReference type="ARBA" id="ARBA00022804"/>
    </source>
</evidence>
<dbReference type="GO" id="GO:0044178">
    <property type="term" value="C:host cell Golgi membrane"/>
    <property type="evidence" value="ECO:0007669"/>
    <property type="project" value="UniProtKB-SubCell"/>
</dbReference>